<feature type="domain" description="Tudor" evidence="3">
    <location>
        <begin position="117"/>
        <end position="178"/>
    </location>
</feature>
<dbReference type="RefSeq" id="XP_008020726.1">
    <property type="nucleotide sequence ID" value="XM_008022535.1"/>
</dbReference>
<dbReference type="Gene3D" id="2.30.30.140">
    <property type="match status" value="1"/>
</dbReference>
<dbReference type="eggNOG" id="KOG3026">
    <property type="taxonomic scope" value="Eukaryota"/>
</dbReference>
<feature type="region of interest" description="Disordered" evidence="2">
    <location>
        <begin position="171"/>
        <end position="242"/>
    </location>
</feature>
<dbReference type="Proteomes" id="UP000016935">
    <property type="component" value="Unassembled WGS sequence"/>
</dbReference>
<keyword evidence="1" id="KW-0175">Coiled coil</keyword>
<feature type="region of interest" description="Disordered" evidence="2">
    <location>
        <begin position="263"/>
        <end position="306"/>
    </location>
</feature>
<dbReference type="STRING" id="671987.R0J3P0"/>
<dbReference type="OrthoDB" id="79171at2759"/>
<dbReference type="AlphaFoldDB" id="R0J3P0"/>
<dbReference type="GeneID" id="19398324"/>
<feature type="coiled-coil region" evidence="1">
    <location>
        <begin position="5"/>
        <end position="39"/>
    </location>
</feature>
<accession>R0J3P0</accession>
<dbReference type="SMART" id="SM00333">
    <property type="entry name" value="TUDOR"/>
    <property type="match status" value="1"/>
</dbReference>
<name>R0J3P0_EXST2</name>
<organism evidence="4 5">
    <name type="scientific">Exserohilum turcicum (strain 28A)</name>
    <name type="common">Northern leaf blight fungus</name>
    <name type="synonym">Setosphaeria turcica</name>
    <dbReference type="NCBI Taxonomy" id="671987"/>
    <lineage>
        <taxon>Eukaryota</taxon>
        <taxon>Fungi</taxon>
        <taxon>Dikarya</taxon>
        <taxon>Ascomycota</taxon>
        <taxon>Pezizomycotina</taxon>
        <taxon>Dothideomycetes</taxon>
        <taxon>Pleosporomycetidae</taxon>
        <taxon>Pleosporales</taxon>
        <taxon>Pleosporineae</taxon>
        <taxon>Pleosporaceae</taxon>
        <taxon>Exserohilum</taxon>
    </lineage>
</organism>
<dbReference type="SUPFAM" id="SSF63748">
    <property type="entry name" value="Tudor/PWWP/MBT"/>
    <property type="match status" value="1"/>
</dbReference>
<dbReference type="PROSITE" id="PS50304">
    <property type="entry name" value="TUDOR"/>
    <property type="match status" value="1"/>
</dbReference>
<protein>
    <recommendedName>
        <fullName evidence="3">Tudor domain-containing protein</fullName>
    </recommendedName>
</protein>
<feature type="compositionally biased region" description="Low complexity" evidence="2">
    <location>
        <begin position="181"/>
        <end position="221"/>
    </location>
</feature>
<gene>
    <name evidence="4" type="ORF">SETTUDRAFT_162253</name>
</gene>
<evidence type="ECO:0000259" key="3">
    <source>
        <dbReference type="PROSITE" id="PS50304"/>
    </source>
</evidence>
<dbReference type="EMBL" id="KB908481">
    <property type="protein sequence ID" value="EOA91565.1"/>
    <property type="molecule type" value="Genomic_DNA"/>
</dbReference>
<evidence type="ECO:0000313" key="5">
    <source>
        <dbReference type="Proteomes" id="UP000016935"/>
    </source>
</evidence>
<evidence type="ECO:0000256" key="1">
    <source>
        <dbReference type="SAM" id="Coils"/>
    </source>
</evidence>
<proteinExistence type="predicted"/>
<reference evidence="4 5" key="1">
    <citation type="journal article" date="2012" name="PLoS Pathog.">
        <title>Diverse lifestyles and strategies of plant pathogenesis encoded in the genomes of eighteen Dothideomycetes fungi.</title>
        <authorList>
            <person name="Ohm R.A."/>
            <person name="Feau N."/>
            <person name="Henrissat B."/>
            <person name="Schoch C.L."/>
            <person name="Horwitz B.A."/>
            <person name="Barry K.W."/>
            <person name="Condon B.J."/>
            <person name="Copeland A.C."/>
            <person name="Dhillon B."/>
            <person name="Glaser F."/>
            <person name="Hesse C.N."/>
            <person name="Kosti I."/>
            <person name="LaButti K."/>
            <person name="Lindquist E.A."/>
            <person name="Lucas S."/>
            <person name="Salamov A.A."/>
            <person name="Bradshaw R.E."/>
            <person name="Ciuffetti L."/>
            <person name="Hamelin R.C."/>
            <person name="Kema G.H.J."/>
            <person name="Lawrence C."/>
            <person name="Scott J.A."/>
            <person name="Spatafora J.W."/>
            <person name="Turgeon B.G."/>
            <person name="de Wit P.J.G.M."/>
            <person name="Zhong S."/>
            <person name="Goodwin S.B."/>
            <person name="Grigoriev I.V."/>
        </authorList>
    </citation>
    <scope>NUCLEOTIDE SEQUENCE [LARGE SCALE GENOMIC DNA]</scope>
    <source>
        <strain evidence="5">28A</strain>
    </source>
</reference>
<evidence type="ECO:0000256" key="2">
    <source>
        <dbReference type="SAM" id="MobiDB-lite"/>
    </source>
</evidence>
<sequence length="306" mass="33327">MADHVKQTKNAINAKKQEIAQEEAQRAEWADQLAQMDALLHDAGASDDMKAMRAEMVDSIAAHDAKLDRLRPELAALEAQLPHAPPPAESAGPKFDPEKHPVLRKAMEKQEPDKAVSFSIGDMCEAQWTDRAWYKAKIQSILGSVSAPKYLVRFIEYDDTMTVDRAAVRPLATKRKREPEAAAAQAQATAPSAPATSTSHVISGPATLNPNAQPAQNNGAPEDMAAKKPSRVPTKGTLKKRASAWADFQSKVSKKGIAKKESMFRTSTEAGSRVGFTGSGKGMTETHKRQRYDHKADADKDDDYPA</sequence>
<evidence type="ECO:0000313" key="4">
    <source>
        <dbReference type="EMBL" id="EOA91565.1"/>
    </source>
</evidence>
<keyword evidence="5" id="KW-1185">Reference proteome</keyword>
<reference evidence="4 5" key="2">
    <citation type="journal article" date="2013" name="PLoS Genet.">
        <title>Comparative genome structure, secondary metabolite, and effector coding capacity across Cochliobolus pathogens.</title>
        <authorList>
            <person name="Condon B.J."/>
            <person name="Leng Y."/>
            <person name="Wu D."/>
            <person name="Bushley K.E."/>
            <person name="Ohm R.A."/>
            <person name="Otillar R."/>
            <person name="Martin J."/>
            <person name="Schackwitz W."/>
            <person name="Grimwood J."/>
            <person name="MohdZainudin N."/>
            <person name="Xue C."/>
            <person name="Wang R."/>
            <person name="Manning V.A."/>
            <person name="Dhillon B."/>
            <person name="Tu Z.J."/>
            <person name="Steffenson B.J."/>
            <person name="Salamov A."/>
            <person name="Sun H."/>
            <person name="Lowry S."/>
            <person name="LaButti K."/>
            <person name="Han J."/>
            <person name="Copeland A."/>
            <person name="Lindquist E."/>
            <person name="Barry K."/>
            <person name="Schmutz J."/>
            <person name="Baker S.E."/>
            <person name="Ciuffetti L.M."/>
            <person name="Grigoriev I.V."/>
            <person name="Zhong S."/>
            <person name="Turgeon B.G."/>
        </authorList>
    </citation>
    <scope>NUCLEOTIDE SEQUENCE [LARGE SCALE GENOMIC DNA]</scope>
    <source>
        <strain evidence="5">28A</strain>
    </source>
</reference>
<dbReference type="HOGENOM" id="CLU_069491_1_0_1"/>
<dbReference type="InterPro" id="IPR002999">
    <property type="entry name" value="Tudor"/>
</dbReference>